<feature type="chain" id="PRO_5032425106" evidence="1">
    <location>
        <begin position="21"/>
        <end position="149"/>
    </location>
</feature>
<dbReference type="EMBL" id="RGGN01000106">
    <property type="protein sequence ID" value="NCU63068.1"/>
    <property type="molecule type" value="Genomic_DNA"/>
</dbReference>
<name>A0A845SB61_9PROT</name>
<organism evidence="2 3">
    <name type="scientific">Candidatus Fonsibacter lacus</name>
    <dbReference type="NCBI Taxonomy" id="2576439"/>
    <lineage>
        <taxon>Bacteria</taxon>
        <taxon>Pseudomonadati</taxon>
        <taxon>Pseudomonadota</taxon>
        <taxon>Alphaproteobacteria</taxon>
        <taxon>Candidatus Pelagibacterales</taxon>
        <taxon>Candidatus Pelagibacterales incertae sedis</taxon>
        <taxon>Candidatus Fonsibacter</taxon>
    </lineage>
</organism>
<proteinExistence type="predicted"/>
<evidence type="ECO:0000256" key="1">
    <source>
        <dbReference type="SAM" id="SignalP"/>
    </source>
</evidence>
<comment type="caution">
    <text evidence="2">The sequence shown here is derived from an EMBL/GenBank/DDBJ whole genome shotgun (WGS) entry which is preliminary data.</text>
</comment>
<dbReference type="Proteomes" id="UP000572953">
    <property type="component" value="Unassembled WGS sequence"/>
</dbReference>
<accession>A0A845SB61</accession>
<feature type="signal peptide" evidence="1">
    <location>
        <begin position="1"/>
        <end position="20"/>
    </location>
</feature>
<sequence>MRFINIVLLILSLFCLQVSAQHKDAKDHSHKSIEAKSPYPSIDIKVIKDAKSGYNIQLITKNFKFTPEKVNKENIMNEGHAHIYINGNKNRVYSEWYHIEDEKLTQPINQIRATLNANDHSEYTVNSRPIEAIGAIKNENIGNWYNNKK</sequence>
<gene>
    <name evidence="2" type="ORF">EBV78_03130</name>
</gene>
<dbReference type="AlphaFoldDB" id="A0A845SB61"/>
<keyword evidence="1" id="KW-0732">Signal</keyword>
<protein>
    <submittedName>
        <fullName evidence="2">Uncharacterized protein</fullName>
    </submittedName>
</protein>
<reference evidence="2 3" key="1">
    <citation type="submission" date="2018-10" db="EMBL/GenBank/DDBJ databases">
        <title>Iterative Subtractive Binning of Freshwater Chronoseries Metagenomes Recovers Nearly Complete Genomes from over Four Hundred Novel Species.</title>
        <authorList>
            <person name="Rodriguez-R L.M."/>
            <person name="Tsementzi D."/>
            <person name="Luo C."/>
            <person name="Konstantinidis K.T."/>
        </authorList>
    </citation>
    <scope>NUCLEOTIDE SEQUENCE [LARGE SCALE GENOMIC DNA]</scope>
    <source>
        <strain evidence="2">WB7_2B_003</strain>
    </source>
</reference>
<evidence type="ECO:0000313" key="2">
    <source>
        <dbReference type="EMBL" id="NCU63068.1"/>
    </source>
</evidence>
<evidence type="ECO:0000313" key="3">
    <source>
        <dbReference type="Proteomes" id="UP000572953"/>
    </source>
</evidence>